<dbReference type="Pfam" id="PF01297">
    <property type="entry name" value="ZnuA"/>
    <property type="match status" value="1"/>
</dbReference>
<dbReference type="PANTHER" id="PTHR42953">
    <property type="entry name" value="HIGH-AFFINITY ZINC UPTAKE SYSTEM PROTEIN ZNUA-RELATED"/>
    <property type="match status" value="1"/>
</dbReference>
<dbReference type="RefSeq" id="WP_380973509.1">
    <property type="nucleotide sequence ID" value="NZ_JBHTEF010000001.1"/>
</dbReference>
<name>A0ABW2SMZ8_9ACTO</name>
<accession>A0ABW2SMZ8</accession>
<comment type="caution">
    <text evidence="6">The sequence shown here is derived from an EMBL/GenBank/DDBJ whole genome shotgun (WGS) entry which is preliminary data.</text>
</comment>
<evidence type="ECO:0000313" key="6">
    <source>
        <dbReference type="EMBL" id="MFC7580903.1"/>
    </source>
</evidence>
<dbReference type="EMBL" id="JBHTEF010000001">
    <property type="protein sequence ID" value="MFC7580903.1"/>
    <property type="molecule type" value="Genomic_DNA"/>
</dbReference>
<evidence type="ECO:0000256" key="2">
    <source>
        <dbReference type="ARBA" id="ARBA00022448"/>
    </source>
</evidence>
<evidence type="ECO:0000256" key="5">
    <source>
        <dbReference type="SAM" id="SignalP"/>
    </source>
</evidence>
<keyword evidence="7" id="KW-1185">Reference proteome</keyword>
<protein>
    <submittedName>
        <fullName evidence="6">Metal ABC transporter solute-binding protein, Zn/Mn family</fullName>
    </submittedName>
</protein>
<keyword evidence="3" id="KW-0479">Metal-binding</keyword>
<dbReference type="Gene3D" id="3.40.50.1980">
    <property type="entry name" value="Nitrogenase molybdenum iron protein domain"/>
    <property type="match status" value="2"/>
</dbReference>
<dbReference type="Proteomes" id="UP001596527">
    <property type="component" value="Unassembled WGS sequence"/>
</dbReference>
<sequence>MNTRFLPALAAVGALALGLSACSDSSDAQSASGGSDGASASGSSAAIEVVASTNVWGDIASTIGGDQVEVTSIISDPGQDPHEYQASSRNQLALSSARVVIENGGGYDDFVDTMLSASGNSSATVINAVDVSGYSASAGDELNEHVWYDYATVGKVADAIAEALGEADPANAETFTGNASAFKEGLDTLNASVATIKEDHSGTGVAITEPVPLYLLDDMGLDNKTPEEFSEAIEEETDVPADVLKETTDLFADHAVSLLVYNEQTSGPQSDAVLAAAQDAGVPVVPVQETLPEGTDYLGWQTSIIDSISKALQG</sequence>
<proteinExistence type="predicted"/>
<dbReference type="PANTHER" id="PTHR42953:SF1">
    <property type="entry name" value="METAL-BINDING PROTEIN HI_0362-RELATED"/>
    <property type="match status" value="1"/>
</dbReference>
<evidence type="ECO:0000256" key="1">
    <source>
        <dbReference type="ARBA" id="ARBA00004196"/>
    </source>
</evidence>
<keyword evidence="4 5" id="KW-0732">Signal</keyword>
<dbReference type="InterPro" id="IPR050492">
    <property type="entry name" value="Bact_metal-bind_prot9"/>
</dbReference>
<evidence type="ECO:0000313" key="7">
    <source>
        <dbReference type="Proteomes" id="UP001596527"/>
    </source>
</evidence>
<evidence type="ECO:0000256" key="3">
    <source>
        <dbReference type="ARBA" id="ARBA00022723"/>
    </source>
</evidence>
<evidence type="ECO:0000256" key="4">
    <source>
        <dbReference type="ARBA" id="ARBA00022729"/>
    </source>
</evidence>
<dbReference type="InterPro" id="IPR006127">
    <property type="entry name" value="ZnuA-like"/>
</dbReference>
<organism evidence="6 7">
    <name type="scientific">Schaalia naturae</name>
    <dbReference type="NCBI Taxonomy" id="635203"/>
    <lineage>
        <taxon>Bacteria</taxon>
        <taxon>Bacillati</taxon>
        <taxon>Actinomycetota</taxon>
        <taxon>Actinomycetes</taxon>
        <taxon>Actinomycetales</taxon>
        <taxon>Actinomycetaceae</taxon>
        <taxon>Schaalia</taxon>
    </lineage>
</organism>
<keyword evidence="2" id="KW-0813">Transport</keyword>
<comment type="subcellular location">
    <subcellularLocation>
        <location evidence="1">Cell envelope</location>
    </subcellularLocation>
</comment>
<gene>
    <name evidence="6" type="ORF">ACFQWG_06795</name>
</gene>
<reference evidence="7" key="1">
    <citation type="journal article" date="2019" name="Int. J. Syst. Evol. Microbiol.">
        <title>The Global Catalogue of Microorganisms (GCM) 10K type strain sequencing project: providing services to taxonomists for standard genome sequencing and annotation.</title>
        <authorList>
            <consortium name="The Broad Institute Genomics Platform"/>
            <consortium name="The Broad Institute Genome Sequencing Center for Infectious Disease"/>
            <person name="Wu L."/>
            <person name="Ma J."/>
        </authorList>
    </citation>
    <scope>NUCLEOTIDE SEQUENCE [LARGE SCALE GENOMIC DNA]</scope>
    <source>
        <strain evidence="7">CCUG 56698</strain>
    </source>
</reference>
<dbReference type="PROSITE" id="PS51257">
    <property type="entry name" value="PROKAR_LIPOPROTEIN"/>
    <property type="match status" value="1"/>
</dbReference>
<feature type="signal peptide" evidence="5">
    <location>
        <begin position="1"/>
        <end position="21"/>
    </location>
</feature>
<dbReference type="SUPFAM" id="SSF53807">
    <property type="entry name" value="Helical backbone' metal receptor"/>
    <property type="match status" value="1"/>
</dbReference>
<feature type="chain" id="PRO_5046714688" evidence="5">
    <location>
        <begin position="22"/>
        <end position="314"/>
    </location>
</feature>